<keyword evidence="3" id="KW-0813">Transport</keyword>
<dbReference type="Gene3D" id="1.20.1250.20">
    <property type="entry name" value="MFS general substrate transporter like domains"/>
    <property type="match status" value="2"/>
</dbReference>
<evidence type="ECO:0000256" key="6">
    <source>
        <dbReference type="ARBA" id="ARBA00022989"/>
    </source>
</evidence>
<dbReference type="PANTHER" id="PTHR42718:SF9">
    <property type="entry name" value="MAJOR FACILITATOR SUPERFAMILY MULTIDRUG TRANSPORTER MFSC"/>
    <property type="match status" value="1"/>
</dbReference>
<feature type="region of interest" description="Disordered" evidence="8">
    <location>
        <begin position="535"/>
        <end position="560"/>
    </location>
</feature>
<dbReference type="STRING" id="1754190.A0A1Y2CNX6"/>
<feature type="transmembrane region" description="Helical" evidence="9">
    <location>
        <begin position="281"/>
        <end position="314"/>
    </location>
</feature>
<dbReference type="EMBL" id="MCOG01000101">
    <property type="protein sequence ID" value="ORY48749.1"/>
    <property type="molecule type" value="Genomic_DNA"/>
</dbReference>
<sequence>MDKTPEEKDIVHEDIHNRKEVINNKESNENQNEIENKKINENQNEIENKKINENQNEIKDKKSDKNQIEISDKEHEELAKKRYLEISDKKRTQIFINVNISCIAGIMLQTALTTALPPIIKEFKISVNTGQWLTSGFSLAMSIMIPLSSYLITRFRTRRLFLTAIILFLTGLTIALFSVNFPMMLAGRLIQACGSGLLSSMGQVIILTIYPPEKRGSAMGWYGLSVGAAPVIAPTIAGLLADTVGWRFIFVVSIAIMVCTLIYTLFVFTDVLPNKMVKFDVFSFILSAFTFGGITLAIVGMVLLIGIVASILFIYRQLHSKSPFLDIRVCKNMSYAIASITTIAINLINMGSAVIFPLYFQQVKHKSATISGLAVLPGSLSLAFISPFAGKIYDKMGIKILLLFSGIVSTLSNLSLFFITINTNIWVVAIINIARCIALGVITMPVITWGMSKIPASKTTDGSATINSFRIVSGAIGTALFVSVMTTVANAVKDTKNEPQLFGINIVFLIMAVLSFIILLFGIFGCESRSVHKKNKSKKGKNDIKNSMKELLPPSESSEEINKSGEVEVIIKN</sequence>
<evidence type="ECO:0000256" key="7">
    <source>
        <dbReference type="ARBA" id="ARBA00023136"/>
    </source>
</evidence>
<feature type="transmembrane region" description="Helical" evidence="9">
    <location>
        <begin position="132"/>
        <end position="153"/>
    </location>
</feature>
<organism evidence="11 12">
    <name type="scientific">Neocallimastix californiae</name>
    <dbReference type="NCBI Taxonomy" id="1754190"/>
    <lineage>
        <taxon>Eukaryota</taxon>
        <taxon>Fungi</taxon>
        <taxon>Fungi incertae sedis</taxon>
        <taxon>Chytridiomycota</taxon>
        <taxon>Chytridiomycota incertae sedis</taxon>
        <taxon>Neocallimastigomycetes</taxon>
        <taxon>Neocallimastigales</taxon>
        <taxon>Neocallimastigaceae</taxon>
        <taxon>Neocallimastix</taxon>
    </lineage>
</organism>
<evidence type="ECO:0000259" key="10">
    <source>
        <dbReference type="PROSITE" id="PS50850"/>
    </source>
</evidence>
<feature type="transmembrane region" description="Helical" evidence="9">
    <location>
        <begin position="471"/>
        <end position="492"/>
    </location>
</feature>
<feature type="transmembrane region" description="Helical" evidence="9">
    <location>
        <begin position="504"/>
        <end position="526"/>
    </location>
</feature>
<reference evidence="11 12" key="1">
    <citation type="submission" date="2016-08" db="EMBL/GenBank/DDBJ databases">
        <title>A Parts List for Fungal Cellulosomes Revealed by Comparative Genomics.</title>
        <authorList>
            <consortium name="DOE Joint Genome Institute"/>
            <person name="Haitjema C.H."/>
            <person name="Gilmore S.P."/>
            <person name="Henske J.K."/>
            <person name="Solomon K.V."/>
            <person name="De Groot R."/>
            <person name="Kuo A."/>
            <person name="Mondo S.J."/>
            <person name="Salamov A.A."/>
            <person name="Labutti K."/>
            <person name="Zhao Z."/>
            <person name="Chiniquy J."/>
            <person name="Barry K."/>
            <person name="Brewer H.M."/>
            <person name="Purvine S.O."/>
            <person name="Wright A.T."/>
            <person name="Boxma B."/>
            <person name="Van Alen T."/>
            <person name="Hackstein J.H."/>
            <person name="Baker S.E."/>
            <person name="Grigoriev I.V."/>
            <person name="O'Malley M.A."/>
        </authorList>
    </citation>
    <scope>NUCLEOTIDE SEQUENCE [LARGE SCALE GENOMIC DNA]</scope>
    <source>
        <strain evidence="11 12">G1</strain>
    </source>
</reference>
<evidence type="ECO:0000256" key="2">
    <source>
        <dbReference type="ARBA" id="ARBA00008537"/>
    </source>
</evidence>
<feature type="transmembrane region" description="Helical" evidence="9">
    <location>
        <begin position="94"/>
        <end position="120"/>
    </location>
</feature>
<evidence type="ECO:0000256" key="9">
    <source>
        <dbReference type="SAM" id="Phobius"/>
    </source>
</evidence>
<feature type="transmembrane region" description="Helical" evidence="9">
    <location>
        <begin position="160"/>
        <end position="179"/>
    </location>
</feature>
<keyword evidence="7 9" id="KW-0472">Membrane</keyword>
<dbReference type="AlphaFoldDB" id="A0A1Y2CNX6"/>
<accession>A0A1Y2CNX6</accession>
<evidence type="ECO:0000256" key="3">
    <source>
        <dbReference type="ARBA" id="ARBA00022448"/>
    </source>
</evidence>
<keyword evidence="4" id="KW-1003">Cell membrane</keyword>
<feature type="transmembrane region" description="Helical" evidence="9">
    <location>
        <begin position="248"/>
        <end position="269"/>
    </location>
</feature>
<evidence type="ECO:0000256" key="4">
    <source>
        <dbReference type="ARBA" id="ARBA00022475"/>
    </source>
</evidence>
<protein>
    <submittedName>
        <fullName evidence="11">MFS general substrate transporter</fullName>
    </submittedName>
</protein>
<evidence type="ECO:0000313" key="12">
    <source>
        <dbReference type="Proteomes" id="UP000193920"/>
    </source>
</evidence>
<dbReference type="GO" id="GO:0022857">
    <property type="term" value="F:transmembrane transporter activity"/>
    <property type="evidence" value="ECO:0007669"/>
    <property type="project" value="InterPro"/>
</dbReference>
<dbReference type="CDD" id="cd17503">
    <property type="entry name" value="MFS_LmrB_MDR_like"/>
    <property type="match status" value="1"/>
</dbReference>
<dbReference type="InterPro" id="IPR004638">
    <property type="entry name" value="EmrB-like"/>
</dbReference>
<dbReference type="NCBIfam" id="TIGR00711">
    <property type="entry name" value="efflux_EmrB"/>
    <property type="match status" value="1"/>
</dbReference>
<feature type="transmembrane region" description="Helical" evidence="9">
    <location>
        <begin position="335"/>
        <end position="356"/>
    </location>
</feature>
<dbReference type="InterPro" id="IPR011701">
    <property type="entry name" value="MFS"/>
</dbReference>
<evidence type="ECO:0000313" key="11">
    <source>
        <dbReference type="EMBL" id="ORY48749.1"/>
    </source>
</evidence>
<gene>
    <name evidence="11" type="ORF">LY90DRAFT_703108</name>
</gene>
<dbReference type="PANTHER" id="PTHR42718">
    <property type="entry name" value="MAJOR FACILITATOR SUPERFAMILY MULTIDRUG TRANSPORTER MFSC"/>
    <property type="match status" value="1"/>
</dbReference>
<name>A0A1Y2CNX6_9FUNG</name>
<evidence type="ECO:0000256" key="5">
    <source>
        <dbReference type="ARBA" id="ARBA00022692"/>
    </source>
</evidence>
<comment type="similarity">
    <text evidence="2">Belongs to the major facilitator superfamily. EmrB family.</text>
</comment>
<proteinExistence type="inferred from homology"/>
<feature type="domain" description="Major facilitator superfamily (MFS) profile" evidence="10">
    <location>
        <begin position="94"/>
        <end position="530"/>
    </location>
</feature>
<dbReference type="InterPro" id="IPR020846">
    <property type="entry name" value="MFS_dom"/>
</dbReference>
<dbReference type="Pfam" id="PF07690">
    <property type="entry name" value="MFS_1"/>
    <property type="match status" value="1"/>
</dbReference>
<keyword evidence="6 9" id="KW-1133">Transmembrane helix</keyword>
<dbReference type="OrthoDB" id="10021397at2759"/>
<evidence type="ECO:0000256" key="8">
    <source>
        <dbReference type="SAM" id="MobiDB-lite"/>
    </source>
</evidence>
<comment type="caution">
    <text evidence="11">The sequence shown here is derived from an EMBL/GenBank/DDBJ whole genome shotgun (WGS) entry which is preliminary data.</text>
</comment>
<feature type="transmembrane region" description="Helical" evidence="9">
    <location>
        <begin position="400"/>
        <end position="419"/>
    </location>
</feature>
<keyword evidence="5 9" id="KW-0812">Transmembrane</keyword>
<dbReference type="InterPro" id="IPR036259">
    <property type="entry name" value="MFS_trans_sf"/>
</dbReference>
<comment type="subcellular location">
    <subcellularLocation>
        <location evidence="1">Cell membrane</location>
        <topology evidence="1">Multi-pass membrane protein</topology>
    </subcellularLocation>
</comment>
<dbReference type="Proteomes" id="UP000193920">
    <property type="component" value="Unassembled WGS sequence"/>
</dbReference>
<feature type="region of interest" description="Disordered" evidence="8">
    <location>
        <begin position="1"/>
        <end position="70"/>
    </location>
</feature>
<evidence type="ECO:0000256" key="1">
    <source>
        <dbReference type="ARBA" id="ARBA00004651"/>
    </source>
</evidence>
<feature type="transmembrane region" description="Helical" evidence="9">
    <location>
        <begin position="425"/>
        <end position="450"/>
    </location>
</feature>
<feature type="transmembrane region" description="Helical" evidence="9">
    <location>
        <begin position="221"/>
        <end position="241"/>
    </location>
</feature>
<dbReference type="SUPFAM" id="SSF103473">
    <property type="entry name" value="MFS general substrate transporter"/>
    <property type="match status" value="1"/>
</dbReference>
<keyword evidence="12" id="KW-1185">Reference proteome</keyword>
<feature type="transmembrane region" description="Helical" evidence="9">
    <location>
        <begin position="368"/>
        <end position="388"/>
    </location>
</feature>
<dbReference type="PROSITE" id="PS50850">
    <property type="entry name" value="MFS"/>
    <property type="match status" value="1"/>
</dbReference>
<dbReference type="GO" id="GO:0005886">
    <property type="term" value="C:plasma membrane"/>
    <property type="evidence" value="ECO:0007669"/>
    <property type="project" value="UniProtKB-SubCell"/>
</dbReference>